<dbReference type="InterPro" id="IPR010559">
    <property type="entry name" value="Sig_transdc_His_kin_internal"/>
</dbReference>
<evidence type="ECO:0000313" key="6">
    <source>
        <dbReference type="EMBL" id="ARE88974.1"/>
    </source>
</evidence>
<evidence type="ECO:0000256" key="2">
    <source>
        <dbReference type="ARBA" id="ARBA00023012"/>
    </source>
</evidence>
<evidence type="ECO:0000313" key="7">
    <source>
        <dbReference type="Proteomes" id="UP000177894"/>
    </source>
</evidence>
<dbReference type="RefSeq" id="WP_070963435.1">
    <property type="nucleotide sequence ID" value="NZ_CP017603.1"/>
</dbReference>
<sequence>MNKVDNPLKKLIASNLYTRYSGILSLSDISLFLVDTNGDILLELIPSPDFCSHVCMERGDQVCPDYRNRFKSDEAGSFVCRYGLENILLPIKVKDETMGYIAGMQVYSQDTEYKKYMIDVQSLKNDRKVELEFIAKSIASLKTVELNKIKIHEQLCRHIAKNISLDLSESVSQVNPHVARLSIEKEMLEKKIIDLEAKNMSLVINPHFLFNTLNCIARIAYFEHSHTTEELIYCLSDLLRYNLKQDDQLHTIASEIDNIEKYLYIQKARFKNRLEYSIDVPEKIKSYRIPNMVIQPIVENALIHGITPKRDGGKISIYAEKSKGAIVISIADNGNGFPKDVLDKIQQCENKSGLGFRSTDKRLKQYYGEGYGLEIVKSDYSGSTITITIPTQPLGGASDERHLDCGR</sequence>
<dbReference type="EC" id="2.7.13.3" evidence="6"/>
<dbReference type="SMART" id="SM00387">
    <property type="entry name" value="HATPase_c"/>
    <property type="match status" value="1"/>
</dbReference>
<dbReference type="Pfam" id="PF10114">
    <property type="entry name" value="PocR"/>
    <property type="match status" value="1"/>
</dbReference>
<dbReference type="PANTHER" id="PTHR34220:SF7">
    <property type="entry name" value="SENSOR HISTIDINE KINASE YPDA"/>
    <property type="match status" value="1"/>
</dbReference>
<dbReference type="InterPro" id="IPR036890">
    <property type="entry name" value="HATPase_C_sf"/>
</dbReference>
<name>A0AAC9RNJ3_9CLOT</name>
<dbReference type="Proteomes" id="UP000192478">
    <property type="component" value="Chromosome"/>
</dbReference>
<dbReference type="Proteomes" id="UP000177894">
    <property type="component" value="Chromosome"/>
</dbReference>
<accession>A0AAC9RNJ3</accession>
<reference evidence="6 8" key="2">
    <citation type="submission" date="2017-03" db="EMBL/GenBank/DDBJ databases">
        <title>Complete sequence of Clostridium formicaceticum DSM 92.</title>
        <authorList>
            <person name="Poehlein A."/>
            <person name="Karl M."/>
            <person name="Bengelsdorf F.R."/>
            <person name="Duerre P."/>
            <person name="Daniel R."/>
        </authorList>
    </citation>
    <scope>NUCLEOTIDE SEQUENCE [LARGE SCALE GENOMIC DNA]</scope>
    <source>
        <strain evidence="6 8">DSM 92</strain>
    </source>
</reference>
<feature type="coiled-coil region" evidence="3">
    <location>
        <begin position="178"/>
        <end position="205"/>
    </location>
</feature>
<dbReference type="InterPro" id="IPR050640">
    <property type="entry name" value="Bact_2-comp_sensor_kinase"/>
</dbReference>
<feature type="domain" description="Histidine kinase" evidence="4">
    <location>
        <begin position="293"/>
        <end position="393"/>
    </location>
</feature>
<evidence type="ECO:0000313" key="5">
    <source>
        <dbReference type="EMBL" id="AOY74610.1"/>
    </source>
</evidence>
<reference evidence="5 7" key="1">
    <citation type="submission" date="2016-10" db="EMBL/GenBank/DDBJ databases">
        <title>Complete Genome Sequence of Acetogen Clostridium formicoaceticum ATCC 27076.</title>
        <authorList>
            <person name="Bao T."/>
            <person name="Cheng C."/>
            <person name="Zhao J."/>
            <person name="Yang S.-T."/>
            <person name="Wang J."/>
            <person name="Wang M."/>
        </authorList>
    </citation>
    <scope>NUCLEOTIDE SEQUENCE [LARGE SCALE GENOMIC DNA]</scope>
    <source>
        <strain evidence="5 7">ATCC 27076</strain>
    </source>
</reference>
<dbReference type="GO" id="GO:0000155">
    <property type="term" value="F:phosphorelay sensor kinase activity"/>
    <property type="evidence" value="ECO:0007669"/>
    <property type="project" value="InterPro"/>
</dbReference>
<dbReference type="Pfam" id="PF02518">
    <property type="entry name" value="HATPase_c"/>
    <property type="match status" value="1"/>
</dbReference>
<dbReference type="GO" id="GO:0016020">
    <property type="term" value="C:membrane"/>
    <property type="evidence" value="ECO:0007669"/>
    <property type="project" value="InterPro"/>
</dbReference>
<keyword evidence="3" id="KW-0175">Coiled coil</keyword>
<dbReference type="InterPro" id="IPR018771">
    <property type="entry name" value="PocR_dom"/>
</dbReference>
<evidence type="ECO:0000313" key="8">
    <source>
        <dbReference type="Proteomes" id="UP000192478"/>
    </source>
</evidence>
<dbReference type="EMBL" id="CP017603">
    <property type="protein sequence ID" value="AOY74610.1"/>
    <property type="molecule type" value="Genomic_DNA"/>
</dbReference>
<dbReference type="PANTHER" id="PTHR34220">
    <property type="entry name" value="SENSOR HISTIDINE KINASE YPDA"/>
    <property type="match status" value="1"/>
</dbReference>
<evidence type="ECO:0000256" key="3">
    <source>
        <dbReference type="SAM" id="Coils"/>
    </source>
</evidence>
<dbReference type="PROSITE" id="PS50109">
    <property type="entry name" value="HIS_KIN"/>
    <property type="match status" value="1"/>
</dbReference>
<dbReference type="InterPro" id="IPR005467">
    <property type="entry name" value="His_kinase_dom"/>
</dbReference>
<proteinExistence type="predicted"/>
<dbReference type="Gene3D" id="3.30.565.10">
    <property type="entry name" value="Histidine kinase-like ATPase, C-terminal domain"/>
    <property type="match status" value="1"/>
</dbReference>
<keyword evidence="6" id="KW-0808">Transferase</keyword>
<evidence type="ECO:0000256" key="1">
    <source>
        <dbReference type="ARBA" id="ARBA00022777"/>
    </source>
</evidence>
<keyword evidence="1 6" id="KW-0418">Kinase</keyword>
<dbReference type="Pfam" id="PF06580">
    <property type="entry name" value="His_kinase"/>
    <property type="match status" value="1"/>
</dbReference>
<organism evidence="6 8">
    <name type="scientific">Clostridium formicaceticum</name>
    <dbReference type="NCBI Taxonomy" id="1497"/>
    <lineage>
        <taxon>Bacteria</taxon>
        <taxon>Bacillati</taxon>
        <taxon>Bacillota</taxon>
        <taxon>Clostridia</taxon>
        <taxon>Eubacteriales</taxon>
        <taxon>Clostridiaceae</taxon>
        <taxon>Clostridium</taxon>
    </lineage>
</organism>
<dbReference type="InterPro" id="IPR003594">
    <property type="entry name" value="HATPase_dom"/>
</dbReference>
<dbReference type="AlphaFoldDB" id="A0AAC9RNJ3"/>
<keyword evidence="7" id="KW-1185">Reference proteome</keyword>
<dbReference type="EMBL" id="CP020559">
    <property type="protein sequence ID" value="ARE88974.1"/>
    <property type="molecule type" value="Genomic_DNA"/>
</dbReference>
<evidence type="ECO:0000259" key="4">
    <source>
        <dbReference type="PROSITE" id="PS50109"/>
    </source>
</evidence>
<keyword evidence="2" id="KW-0902">Two-component regulatory system</keyword>
<protein>
    <submittedName>
        <fullName evidence="5 6">Histidine kinase</fullName>
        <ecNumber evidence="6">2.7.13.3</ecNumber>
    </submittedName>
</protein>
<dbReference type="KEGG" id="cfm:BJL90_00745"/>
<dbReference type="SUPFAM" id="SSF55874">
    <property type="entry name" value="ATPase domain of HSP90 chaperone/DNA topoisomerase II/histidine kinase"/>
    <property type="match status" value="1"/>
</dbReference>
<gene>
    <name evidence="6" type="primary">yehU_2</name>
    <name evidence="5" type="ORF">BJL90_00745</name>
    <name evidence="6" type="ORF">CLFO_33800</name>
</gene>